<keyword evidence="4 8" id="KW-0418">Kinase</keyword>
<dbReference type="InterPro" id="IPR011990">
    <property type="entry name" value="TPR-like_helical_dom_sf"/>
</dbReference>
<dbReference type="InterPro" id="IPR004358">
    <property type="entry name" value="Sig_transdc_His_kin-like_C"/>
</dbReference>
<dbReference type="GO" id="GO:0004673">
    <property type="term" value="F:protein histidine kinase activity"/>
    <property type="evidence" value="ECO:0007669"/>
    <property type="project" value="UniProtKB-EC"/>
</dbReference>
<dbReference type="Pfam" id="PF02518">
    <property type="entry name" value="HATPase_c"/>
    <property type="match status" value="1"/>
</dbReference>
<keyword evidence="6" id="KW-0175">Coiled coil</keyword>
<dbReference type="Proteomes" id="UP000613266">
    <property type="component" value="Unassembled WGS sequence"/>
</dbReference>
<evidence type="ECO:0000313" key="9">
    <source>
        <dbReference type="Proteomes" id="UP000613266"/>
    </source>
</evidence>
<keyword evidence="9" id="KW-1185">Reference proteome</keyword>
<dbReference type="PRINTS" id="PR00344">
    <property type="entry name" value="BCTRLSENSOR"/>
</dbReference>
<sequence length="633" mass="68722">MRSDAAGASPGSAGWLDAQRERYHQAPEHAGVLWHELLPTFLALPEDPPAEWPVVDFALLLCQLGYERRQLPLLEPVLVRALAWCEAGREAELLPRLLCVAARLQVVAQEFERAAELLQRAGSLLAAQSVPDPLSQGLLLGALGQLTLLQGEPERALGYARQALPLYRAMGYRGPWVQVYAAQAIALRSLGRQAERRAVLLEGITESCAQRRWSEAANLATGLIDMALEQGDLPAAWAALEQGEALAAQADRDPATPCHRILRFSRARCLAQAGQAEAACALVEPVLDDALRFGGPTELLRRLDDLADWQAQAGRAAAALAHSRRAHAMRLHMAREAQERSGLALRQQVELEHTERERHWHRQRADEAARQSTALQEALDQLQALQEELARYSRAASLGPLLAGVAHELNTPLGTALTALSHAGMLAQELMAWIEAERLQRPRLLARLGELAEAQALARRGLERALALTASYRPARHDGAAGAPLAALVERAWARALSPTSCLRLQLQDGVGAPLWPGQALEEVLVQLFQNVERHAYAPGEPGLVRVQAAAQPTAHALLAVEDLGCGIAPDLLPHVFEPYVSTQFGRGRSGLGLFIAEAAVRQQLGGRLRVHSRPGQGTRFEIECPLGPAFDG</sequence>
<evidence type="ECO:0000259" key="7">
    <source>
        <dbReference type="PROSITE" id="PS50109"/>
    </source>
</evidence>
<dbReference type="Gene3D" id="3.30.565.10">
    <property type="entry name" value="Histidine kinase-like ATPase, C-terminal domain"/>
    <property type="match status" value="1"/>
</dbReference>
<dbReference type="SUPFAM" id="SSF55874">
    <property type="entry name" value="ATPase domain of HSP90 chaperone/DNA topoisomerase II/histidine kinase"/>
    <property type="match status" value="1"/>
</dbReference>
<evidence type="ECO:0000256" key="6">
    <source>
        <dbReference type="SAM" id="Coils"/>
    </source>
</evidence>
<feature type="coiled-coil region" evidence="6">
    <location>
        <begin position="365"/>
        <end position="395"/>
    </location>
</feature>
<dbReference type="RefSeq" id="WP_198113164.1">
    <property type="nucleotide sequence ID" value="NZ_JAEDAK010000021.1"/>
</dbReference>
<dbReference type="PANTHER" id="PTHR43711">
    <property type="entry name" value="TWO-COMPONENT HISTIDINE KINASE"/>
    <property type="match status" value="1"/>
</dbReference>
<dbReference type="EC" id="2.7.13.3" evidence="2"/>
<dbReference type="InterPro" id="IPR036890">
    <property type="entry name" value="HATPase_C_sf"/>
</dbReference>
<comment type="caution">
    <text evidence="8">The sequence shown here is derived from an EMBL/GenBank/DDBJ whole genome shotgun (WGS) entry which is preliminary data.</text>
</comment>
<feature type="domain" description="Histidine kinase" evidence="7">
    <location>
        <begin position="404"/>
        <end position="629"/>
    </location>
</feature>
<dbReference type="Gene3D" id="1.25.40.10">
    <property type="entry name" value="Tetratricopeptide repeat domain"/>
    <property type="match status" value="1"/>
</dbReference>
<evidence type="ECO:0000256" key="1">
    <source>
        <dbReference type="ARBA" id="ARBA00000085"/>
    </source>
</evidence>
<dbReference type="PROSITE" id="PS50109">
    <property type="entry name" value="HIS_KIN"/>
    <property type="match status" value="1"/>
</dbReference>
<dbReference type="GO" id="GO:0000160">
    <property type="term" value="P:phosphorelay signal transduction system"/>
    <property type="evidence" value="ECO:0007669"/>
    <property type="project" value="UniProtKB-KW"/>
</dbReference>
<protein>
    <recommendedName>
        <fullName evidence="2">histidine kinase</fullName>
        <ecNumber evidence="2">2.7.13.3</ecNumber>
    </recommendedName>
</protein>
<dbReference type="InterPro" id="IPR050736">
    <property type="entry name" value="Sensor_HK_Regulatory"/>
</dbReference>
<proteinExistence type="predicted"/>
<dbReference type="EMBL" id="JAEDAK010000021">
    <property type="protein sequence ID" value="MBH9579332.1"/>
    <property type="molecule type" value="Genomic_DNA"/>
</dbReference>
<gene>
    <name evidence="8" type="ORF">I7X39_20745</name>
</gene>
<evidence type="ECO:0000256" key="4">
    <source>
        <dbReference type="ARBA" id="ARBA00022777"/>
    </source>
</evidence>
<dbReference type="InterPro" id="IPR003594">
    <property type="entry name" value="HATPase_dom"/>
</dbReference>
<keyword evidence="5" id="KW-0902">Two-component regulatory system</keyword>
<name>A0A931NFY8_9BURK</name>
<dbReference type="SUPFAM" id="SSF48452">
    <property type="entry name" value="TPR-like"/>
    <property type="match status" value="1"/>
</dbReference>
<comment type="catalytic activity">
    <reaction evidence="1">
        <text>ATP + protein L-histidine = ADP + protein N-phospho-L-histidine.</text>
        <dbReference type="EC" id="2.7.13.3"/>
    </reaction>
</comment>
<accession>A0A931NFY8</accession>
<dbReference type="InterPro" id="IPR005467">
    <property type="entry name" value="His_kinase_dom"/>
</dbReference>
<dbReference type="AlphaFoldDB" id="A0A931NFY8"/>
<keyword evidence="3" id="KW-0808">Transferase</keyword>
<evidence type="ECO:0000256" key="5">
    <source>
        <dbReference type="ARBA" id="ARBA00023012"/>
    </source>
</evidence>
<evidence type="ECO:0000256" key="3">
    <source>
        <dbReference type="ARBA" id="ARBA00022679"/>
    </source>
</evidence>
<organism evidence="8 9">
    <name type="scientific">Inhella proteolytica</name>
    <dbReference type="NCBI Taxonomy" id="2795029"/>
    <lineage>
        <taxon>Bacteria</taxon>
        <taxon>Pseudomonadati</taxon>
        <taxon>Pseudomonadota</taxon>
        <taxon>Betaproteobacteria</taxon>
        <taxon>Burkholderiales</taxon>
        <taxon>Sphaerotilaceae</taxon>
        <taxon>Inhella</taxon>
    </lineage>
</organism>
<evidence type="ECO:0000256" key="2">
    <source>
        <dbReference type="ARBA" id="ARBA00012438"/>
    </source>
</evidence>
<dbReference type="SMART" id="SM00387">
    <property type="entry name" value="HATPase_c"/>
    <property type="match status" value="1"/>
</dbReference>
<evidence type="ECO:0000313" key="8">
    <source>
        <dbReference type="EMBL" id="MBH9579332.1"/>
    </source>
</evidence>
<dbReference type="PANTHER" id="PTHR43711:SF1">
    <property type="entry name" value="HISTIDINE KINASE 1"/>
    <property type="match status" value="1"/>
</dbReference>
<reference evidence="8" key="1">
    <citation type="submission" date="2020-12" db="EMBL/GenBank/DDBJ databases">
        <title>The genome sequence of Inhella sp. 1Y17.</title>
        <authorList>
            <person name="Liu Y."/>
        </authorList>
    </citation>
    <scope>NUCLEOTIDE SEQUENCE</scope>
    <source>
        <strain evidence="8">1Y17</strain>
    </source>
</reference>
<dbReference type="Gene3D" id="1.10.287.130">
    <property type="match status" value="1"/>
</dbReference>